<sequence length="282" mass="32395">MATAAAAGAGAGAEEEEDDEDEDEEEADPPASNSTNLPREVVEMILDYAAEAEDIIEVCFTRIPTLRRRPSENPEYIIWKYVCQAWNPSPLLELDRASRAQYLENKPDVLQVNRGPLLHYNAAQDTVYFDSASFLNLWHYVYIHRWQFGKTRRTTGVPRGNLRGFYRIQTLGWFEDDNTNLDIQGFAHLRDPQERVLTGLTNIRLLGTRGYHPGGRPPAPGWPLERRLKRTIRDKVRALRNLANWRQDQLDLIQEERGFVDADVDEFWDDNSTPFNLALPVA</sequence>
<evidence type="ECO:0000256" key="1">
    <source>
        <dbReference type="SAM" id="MobiDB-lite"/>
    </source>
</evidence>
<accession>A0A2J6QY66</accession>
<dbReference type="OrthoDB" id="3548310at2759"/>
<protein>
    <submittedName>
        <fullName evidence="2">Uncharacterized protein</fullName>
    </submittedName>
</protein>
<dbReference type="Proteomes" id="UP000235786">
    <property type="component" value="Unassembled WGS sequence"/>
</dbReference>
<keyword evidence="3" id="KW-1185">Reference proteome</keyword>
<feature type="compositionally biased region" description="Acidic residues" evidence="1">
    <location>
        <begin position="13"/>
        <end position="28"/>
    </location>
</feature>
<name>A0A2J6QY66_HYAVF</name>
<dbReference type="EMBL" id="KZ613963">
    <property type="protein sequence ID" value="PMD31216.1"/>
    <property type="molecule type" value="Genomic_DNA"/>
</dbReference>
<evidence type="ECO:0000313" key="2">
    <source>
        <dbReference type="EMBL" id="PMD31216.1"/>
    </source>
</evidence>
<proteinExistence type="predicted"/>
<dbReference type="AlphaFoldDB" id="A0A2J6QY66"/>
<feature type="region of interest" description="Disordered" evidence="1">
    <location>
        <begin position="1"/>
        <end position="36"/>
    </location>
</feature>
<evidence type="ECO:0000313" key="3">
    <source>
        <dbReference type="Proteomes" id="UP000235786"/>
    </source>
</evidence>
<gene>
    <name evidence="2" type="ORF">L207DRAFT_591684</name>
</gene>
<organism evidence="2 3">
    <name type="scientific">Hyaloscypha variabilis (strain UAMH 11265 / GT02V1 / F)</name>
    <name type="common">Meliniomyces variabilis</name>
    <dbReference type="NCBI Taxonomy" id="1149755"/>
    <lineage>
        <taxon>Eukaryota</taxon>
        <taxon>Fungi</taxon>
        <taxon>Dikarya</taxon>
        <taxon>Ascomycota</taxon>
        <taxon>Pezizomycotina</taxon>
        <taxon>Leotiomycetes</taxon>
        <taxon>Helotiales</taxon>
        <taxon>Hyaloscyphaceae</taxon>
        <taxon>Hyaloscypha</taxon>
        <taxon>Hyaloscypha variabilis</taxon>
    </lineage>
</organism>
<reference evidence="2 3" key="1">
    <citation type="submission" date="2016-04" db="EMBL/GenBank/DDBJ databases">
        <title>A degradative enzymes factory behind the ericoid mycorrhizal symbiosis.</title>
        <authorList>
            <consortium name="DOE Joint Genome Institute"/>
            <person name="Martino E."/>
            <person name="Morin E."/>
            <person name="Grelet G."/>
            <person name="Kuo A."/>
            <person name="Kohler A."/>
            <person name="Daghino S."/>
            <person name="Barry K."/>
            <person name="Choi C."/>
            <person name="Cichocki N."/>
            <person name="Clum A."/>
            <person name="Copeland A."/>
            <person name="Hainaut M."/>
            <person name="Haridas S."/>
            <person name="Labutti K."/>
            <person name="Lindquist E."/>
            <person name="Lipzen A."/>
            <person name="Khouja H.-R."/>
            <person name="Murat C."/>
            <person name="Ohm R."/>
            <person name="Olson A."/>
            <person name="Spatafora J."/>
            <person name="Veneault-Fourrey C."/>
            <person name="Henrissat B."/>
            <person name="Grigoriev I."/>
            <person name="Martin F."/>
            <person name="Perotto S."/>
        </authorList>
    </citation>
    <scope>NUCLEOTIDE SEQUENCE [LARGE SCALE GENOMIC DNA]</scope>
    <source>
        <strain evidence="2 3">F</strain>
    </source>
</reference>